<proteinExistence type="predicted"/>
<comment type="caution">
    <text evidence="2">The sequence shown here is derived from an EMBL/GenBank/DDBJ whole genome shotgun (WGS) entry which is preliminary data.</text>
</comment>
<organism evidence="2 3">
    <name type="scientific">Candidatus Spyradosoma merdigallinarum</name>
    <dbReference type="NCBI Taxonomy" id="2840950"/>
    <lineage>
        <taxon>Bacteria</taxon>
        <taxon>Pseudomonadati</taxon>
        <taxon>Verrucomicrobiota</taxon>
        <taxon>Opitutia</taxon>
        <taxon>Opitutia incertae sedis</taxon>
        <taxon>Candidatus Spyradosoma</taxon>
    </lineage>
</organism>
<dbReference type="Proteomes" id="UP000886812">
    <property type="component" value="Unassembled WGS sequence"/>
</dbReference>
<dbReference type="AlphaFoldDB" id="A0A9D1T0E2"/>
<evidence type="ECO:0000313" key="2">
    <source>
        <dbReference type="EMBL" id="HIV03698.1"/>
    </source>
</evidence>
<protein>
    <submittedName>
        <fullName evidence="2">Uncharacterized protein</fullName>
    </submittedName>
</protein>
<feature type="signal peptide" evidence="1">
    <location>
        <begin position="1"/>
        <end position="28"/>
    </location>
</feature>
<keyword evidence="1" id="KW-0732">Signal</keyword>
<evidence type="ECO:0000313" key="3">
    <source>
        <dbReference type="Proteomes" id="UP000886812"/>
    </source>
</evidence>
<name>A0A9D1T0E2_9BACT</name>
<sequence length="45" mass="4894">MFSAFRISKKTFFAAAAASLSALVPAHAYLFEDEDLNWVENANGA</sequence>
<gene>
    <name evidence="2" type="ORF">IAC75_00910</name>
</gene>
<accession>A0A9D1T0E2</accession>
<dbReference type="EMBL" id="DVOG01000023">
    <property type="protein sequence ID" value="HIV03698.1"/>
    <property type="molecule type" value="Genomic_DNA"/>
</dbReference>
<evidence type="ECO:0000256" key="1">
    <source>
        <dbReference type="SAM" id="SignalP"/>
    </source>
</evidence>
<reference evidence="2" key="2">
    <citation type="journal article" date="2021" name="PeerJ">
        <title>Extensive microbial diversity within the chicken gut microbiome revealed by metagenomics and culture.</title>
        <authorList>
            <person name="Gilroy R."/>
            <person name="Ravi A."/>
            <person name="Getino M."/>
            <person name="Pursley I."/>
            <person name="Horton D.L."/>
            <person name="Alikhan N.F."/>
            <person name="Baker D."/>
            <person name="Gharbi K."/>
            <person name="Hall N."/>
            <person name="Watson M."/>
            <person name="Adriaenssens E.M."/>
            <person name="Foster-Nyarko E."/>
            <person name="Jarju S."/>
            <person name="Secka A."/>
            <person name="Antonio M."/>
            <person name="Oren A."/>
            <person name="Chaudhuri R.R."/>
            <person name="La Ragione R."/>
            <person name="Hildebrand F."/>
            <person name="Pallen M.J."/>
        </authorList>
    </citation>
    <scope>NUCLEOTIDE SEQUENCE</scope>
    <source>
        <strain evidence="2">10669</strain>
    </source>
</reference>
<feature type="chain" id="PRO_5038890643" evidence="1">
    <location>
        <begin position="29"/>
        <end position="45"/>
    </location>
</feature>
<reference evidence="2" key="1">
    <citation type="submission" date="2020-10" db="EMBL/GenBank/DDBJ databases">
        <authorList>
            <person name="Gilroy R."/>
        </authorList>
    </citation>
    <scope>NUCLEOTIDE SEQUENCE</scope>
    <source>
        <strain evidence="2">10669</strain>
    </source>
</reference>